<dbReference type="Pfam" id="PF23096">
    <property type="entry name" value="HEAT_PSME4"/>
    <property type="match status" value="1"/>
</dbReference>
<gene>
    <name evidence="2" type="ORF">CGOC_LOCUS4167</name>
</gene>
<organism evidence="2 3">
    <name type="scientific">Cylicostephanus goldi</name>
    <name type="common">Nematode worm</name>
    <dbReference type="NCBI Taxonomy" id="71465"/>
    <lineage>
        <taxon>Eukaryota</taxon>
        <taxon>Metazoa</taxon>
        <taxon>Ecdysozoa</taxon>
        <taxon>Nematoda</taxon>
        <taxon>Chromadorea</taxon>
        <taxon>Rhabditida</taxon>
        <taxon>Rhabditina</taxon>
        <taxon>Rhabditomorpha</taxon>
        <taxon>Strongyloidea</taxon>
        <taxon>Strongylidae</taxon>
        <taxon>Cylicostephanus</taxon>
    </lineage>
</organism>
<keyword evidence="3" id="KW-1185">Reference proteome</keyword>
<dbReference type="Proteomes" id="UP000271889">
    <property type="component" value="Unassembled WGS sequence"/>
</dbReference>
<feature type="domain" description="Proteasome activator complex subunit 4-like HEAT repeat-like" evidence="1">
    <location>
        <begin position="47"/>
        <end position="139"/>
    </location>
</feature>
<sequence>MKREKGIGRHATGAVDEEGFVSFTDQALLYDAMALSDGEIWNRDDQMFKVLLSRYADEEKHFRDQSADALCYWLKKNKAKTVRMNWGCPAKPVEKIALKCGLRPDNLCLAYDSMNLPNTEEKWNSTLFMSKQHGCYKWPP</sequence>
<name>A0A3P6RPK8_CYLGO</name>
<dbReference type="OrthoDB" id="5829623at2759"/>
<evidence type="ECO:0000313" key="3">
    <source>
        <dbReference type="Proteomes" id="UP000271889"/>
    </source>
</evidence>
<evidence type="ECO:0000313" key="2">
    <source>
        <dbReference type="EMBL" id="VDK57953.1"/>
    </source>
</evidence>
<proteinExistence type="predicted"/>
<dbReference type="InterPro" id="IPR055455">
    <property type="entry name" value="HEAT_PSME4"/>
</dbReference>
<reference evidence="2 3" key="1">
    <citation type="submission" date="2018-11" db="EMBL/GenBank/DDBJ databases">
        <authorList>
            <consortium name="Pathogen Informatics"/>
        </authorList>
    </citation>
    <scope>NUCLEOTIDE SEQUENCE [LARGE SCALE GENOMIC DNA]</scope>
</reference>
<dbReference type="EMBL" id="UYRV01011174">
    <property type="protein sequence ID" value="VDK57953.1"/>
    <property type="molecule type" value="Genomic_DNA"/>
</dbReference>
<evidence type="ECO:0000259" key="1">
    <source>
        <dbReference type="Pfam" id="PF23096"/>
    </source>
</evidence>
<accession>A0A3P6RPK8</accession>
<protein>
    <recommendedName>
        <fullName evidence="1">Proteasome activator complex subunit 4-like HEAT repeat-like domain-containing protein</fullName>
    </recommendedName>
</protein>
<dbReference type="AlphaFoldDB" id="A0A3P6RPK8"/>